<dbReference type="Proteomes" id="UP001501427">
    <property type="component" value="Unassembled WGS sequence"/>
</dbReference>
<dbReference type="EMBL" id="BAAAHD010000016">
    <property type="protein sequence ID" value="GAA0556153.1"/>
    <property type="molecule type" value="Genomic_DNA"/>
</dbReference>
<dbReference type="Proteomes" id="UP000549343">
    <property type="component" value="Unassembled WGS sequence"/>
</dbReference>
<dbReference type="AlphaFoldDB" id="A0A7W7IFL1"/>
<evidence type="ECO:0000256" key="2">
    <source>
        <dbReference type="ARBA" id="ARBA00022741"/>
    </source>
</evidence>
<dbReference type="Pfam" id="PF00005">
    <property type="entry name" value="ABC_tran"/>
    <property type="match status" value="1"/>
</dbReference>
<organism evidence="7 8">
    <name type="scientific">Actinomadura livida</name>
    <dbReference type="NCBI Taxonomy" id="79909"/>
    <lineage>
        <taxon>Bacteria</taxon>
        <taxon>Bacillati</taxon>
        <taxon>Actinomycetota</taxon>
        <taxon>Actinomycetes</taxon>
        <taxon>Streptosporangiales</taxon>
        <taxon>Thermomonosporaceae</taxon>
        <taxon>Actinomadura</taxon>
    </lineage>
</organism>
<evidence type="ECO:0000313" key="7">
    <source>
        <dbReference type="EMBL" id="MBB4776101.1"/>
    </source>
</evidence>
<evidence type="ECO:0000259" key="5">
    <source>
        <dbReference type="PROSITE" id="PS50893"/>
    </source>
</evidence>
<dbReference type="InterPro" id="IPR051120">
    <property type="entry name" value="ABC_AA/LPS_Transport"/>
</dbReference>
<dbReference type="RefSeq" id="WP_184885816.1">
    <property type="nucleotide sequence ID" value="NZ_BAAAHD010000016.1"/>
</dbReference>
<dbReference type="GO" id="GO:0005524">
    <property type="term" value="F:ATP binding"/>
    <property type="evidence" value="ECO:0007669"/>
    <property type="project" value="UniProtKB-KW"/>
</dbReference>
<keyword evidence="9" id="KW-1185">Reference proteome</keyword>
<dbReference type="GO" id="GO:0005886">
    <property type="term" value="C:plasma membrane"/>
    <property type="evidence" value="ECO:0007669"/>
    <property type="project" value="TreeGrafter"/>
</dbReference>
<dbReference type="SMART" id="SM00382">
    <property type="entry name" value="AAA"/>
    <property type="match status" value="1"/>
</dbReference>
<feature type="region of interest" description="Disordered" evidence="4">
    <location>
        <begin position="266"/>
        <end position="288"/>
    </location>
</feature>
<reference evidence="7 8" key="2">
    <citation type="submission" date="2020-08" db="EMBL/GenBank/DDBJ databases">
        <title>Sequencing the genomes of 1000 actinobacteria strains.</title>
        <authorList>
            <person name="Klenk H.-P."/>
        </authorList>
    </citation>
    <scope>NUCLEOTIDE SEQUENCE [LARGE SCALE GENOMIC DNA]</scope>
    <source>
        <strain evidence="7 8">DSM 44772</strain>
    </source>
</reference>
<keyword evidence="2" id="KW-0547">Nucleotide-binding</keyword>
<proteinExistence type="predicted"/>
<dbReference type="PANTHER" id="PTHR45772">
    <property type="entry name" value="CONSERVED COMPONENT OF ABC TRANSPORTER FOR NATURAL AMINO ACIDS-RELATED"/>
    <property type="match status" value="1"/>
</dbReference>
<accession>A0A7W7IFL1</accession>
<dbReference type="PROSITE" id="PS50893">
    <property type="entry name" value="ABC_TRANSPORTER_2"/>
    <property type="match status" value="1"/>
</dbReference>
<feature type="domain" description="ABC transporter" evidence="5">
    <location>
        <begin position="18"/>
        <end position="267"/>
    </location>
</feature>
<protein>
    <submittedName>
        <fullName evidence="6">ABC transporter ATP-binding protein</fullName>
    </submittedName>
    <submittedName>
        <fullName evidence="7">Branched-chain amino acid transport system ATP-binding protein</fullName>
    </submittedName>
</protein>
<dbReference type="InterPro" id="IPR003593">
    <property type="entry name" value="AAA+_ATPase"/>
</dbReference>
<reference evidence="6" key="3">
    <citation type="submission" date="2023-12" db="EMBL/GenBank/DDBJ databases">
        <authorList>
            <person name="Sun Q."/>
            <person name="Inoue M."/>
        </authorList>
    </citation>
    <scope>NUCLEOTIDE SEQUENCE</scope>
    <source>
        <strain evidence="6">JCM 10667</strain>
    </source>
</reference>
<dbReference type="GO" id="GO:0016887">
    <property type="term" value="F:ATP hydrolysis activity"/>
    <property type="evidence" value="ECO:0007669"/>
    <property type="project" value="InterPro"/>
</dbReference>
<evidence type="ECO:0000256" key="1">
    <source>
        <dbReference type="ARBA" id="ARBA00022448"/>
    </source>
</evidence>
<dbReference type="InterPro" id="IPR003439">
    <property type="entry name" value="ABC_transporter-like_ATP-bd"/>
</dbReference>
<evidence type="ECO:0000256" key="3">
    <source>
        <dbReference type="ARBA" id="ARBA00022840"/>
    </source>
</evidence>
<keyword evidence="1" id="KW-0813">Transport</keyword>
<evidence type="ECO:0000313" key="6">
    <source>
        <dbReference type="EMBL" id="GAA0556153.1"/>
    </source>
</evidence>
<name>A0A7W7IFL1_9ACTN</name>
<keyword evidence="3 7" id="KW-0067">ATP-binding</keyword>
<dbReference type="Pfam" id="PF12399">
    <property type="entry name" value="BCA_ABC_TP_C"/>
    <property type="match status" value="1"/>
</dbReference>
<evidence type="ECO:0000313" key="8">
    <source>
        <dbReference type="Proteomes" id="UP000549343"/>
    </source>
</evidence>
<evidence type="ECO:0000256" key="4">
    <source>
        <dbReference type="SAM" id="MobiDB-lite"/>
    </source>
</evidence>
<dbReference type="Gene3D" id="3.40.50.300">
    <property type="entry name" value="P-loop containing nucleotide triphosphate hydrolases"/>
    <property type="match status" value="1"/>
</dbReference>
<dbReference type="InterPro" id="IPR032823">
    <property type="entry name" value="BCA_ABC_TP_C"/>
</dbReference>
<evidence type="ECO:0000313" key="9">
    <source>
        <dbReference type="Proteomes" id="UP001501427"/>
    </source>
</evidence>
<comment type="caution">
    <text evidence="7">The sequence shown here is derived from an EMBL/GenBank/DDBJ whole genome shotgun (WGS) entry which is preliminary data.</text>
</comment>
<sequence>MTTVTTGPPDPSTAAARLEASGVTVRFGGLVALEGVDITVPAGAMVGLVGPNGAGKSTLFAVLSGLLRPDAGRVRMGGEDVTRASAAARARRGLARTFQRPELFSGLTVREHVVLADRVRRRGGRILRDLVTGGGFRRPSAAEDGRVAAIIESLHLEELRDREVSGLSLGACRLVEVARALATGPDVLLLDEPASGLDGRETAELAATLTRVNAEHGVSLLLVEHDVELVLGMCETVNVLDFGTVLRTGPPEEIRSDPAVRAAYLGAEQPPGTAREAAPDTDPEKERR</sequence>
<gene>
    <name evidence="7" type="ORF">F4557_004519</name>
    <name evidence="6" type="ORF">GCM10009546_17820</name>
</gene>
<dbReference type="SUPFAM" id="SSF52540">
    <property type="entry name" value="P-loop containing nucleoside triphosphate hydrolases"/>
    <property type="match status" value="1"/>
</dbReference>
<dbReference type="InterPro" id="IPR027417">
    <property type="entry name" value="P-loop_NTPase"/>
</dbReference>
<dbReference type="EMBL" id="JACHMV010000001">
    <property type="protein sequence ID" value="MBB4776101.1"/>
    <property type="molecule type" value="Genomic_DNA"/>
</dbReference>
<reference evidence="6 9" key="1">
    <citation type="journal article" date="2019" name="Int. J. Syst. Evol. Microbiol.">
        <title>The Global Catalogue of Microorganisms (GCM) 10K type strain sequencing project: providing services to taxonomists for standard genome sequencing and annotation.</title>
        <authorList>
            <consortium name="The Broad Institute Genomics Platform"/>
            <consortium name="The Broad Institute Genome Sequencing Center for Infectious Disease"/>
            <person name="Wu L."/>
            <person name="Ma J."/>
        </authorList>
    </citation>
    <scope>NUCLEOTIDE SEQUENCE [LARGE SCALE GENOMIC DNA]</scope>
    <source>
        <strain evidence="6 9">JCM 10667</strain>
    </source>
</reference>